<dbReference type="Proteomes" id="UP000515800">
    <property type="component" value="Chromosome"/>
</dbReference>
<keyword evidence="7" id="KW-0479">Metal-binding</keyword>
<evidence type="ECO:0000256" key="1">
    <source>
        <dbReference type="ARBA" id="ARBA00000843"/>
    </source>
</evidence>
<dbReference type="NCBIfam" id="TIGR01084">
    <property type="entry name" value="mutY"/>
    <property type="match status" value="1"/>
</dbReference>
<evidence type="ECO:0000313" key="16">
    <source>
        <dbReference type="EMBL" id="QNN74680.1"/>
    </source>
</evidence>
<dbReference type="PANTHER" id="PTHR42944:SF1">
    <property type="entry name" value="ADENINE DNA GLYCOSYLASE"/>
    <property type="match status" value="1"/>
</dbReference>
<dbReference type="GO" id="GO:0006298">
    <property type="term" value="P:mismatch repair"/>
    <property type="evidence" value="ECO:0007669"/>
    <property type="project" value="TreeGrafter"/>
</dbReference>
<keyword evidence="9" id="KW-0378">Hydrolase</keyword>
<dbReference type="SMART" id="SM00478">
    <property type="entry name" value="ENDO3c"/>
    <property type="match status" value="1"/>
</dbReference>
<keyword evidence="17" id="KW-1185">Reference proteome</keyword>
<evidence type="ECO:0000256" key="4">
    <source>
        <dbReference type="ARBA" id="ARBA00012045"/>
    </source>
</evidence>
<keyword evidence="6" id="KW-0004">4Fe-4S</keyword>
<gene>
    <name evidence="16" type="primary">mutY</name>
    <name evidence="16" type="ORF">H9L19_04435</name>
</gene>
<evidence type="ECO:0000256" key="6">
    <source>
        <dbReference type="ARBA" id="ARBA00022485"/>
    </source>
</evidence>
<comment type="similarity">
    <text evidence="3 14">Belongs to the Nth/MutY family.</text>
</comment>
<dbReference type="SUPFAM" id="SSF55811">
    <property type="entry name" value="Nudix"/>
    <property type="match status" value="1"/>
</dbReference>
<evidence type="ECO:0000256" key="3">
    <source>
        <dbReference type="ARBA" id="ARBA00008343"/>
    </source>
</evidence>
<feature type="domain" description="HhH-GPD" evidence="15">
    <location>
        <begin position="45"/>
        <end position="196"/>
    </location>
</feature>
<dbReference type="GO" id="GO:0051539">
    <property type="term" value="F:4 iron, 4 sulfur cluster binding"/>
    <property type="evidence" value="ECO:0007669"/>
    <property type="project" value="UniProtKB-UniRule"/>
</dbReference>
<dbReference type="GO" id="GO:0046872">
    <property type="term" value="F:metal ion binding"/>
    <property type="evidence" value="ECO:0007669"/>
    <property type="project" value="UniProtKB-UniRule"/>
</dbReference>
<evidence type="ECO:0000259" key="15">
    <source>
        <dbReference type="SMART" id="SM00478"/>
    </source>
</evidence>
<keyword evidence="11" id="KW-0411">Iron-sulfur</keyword>
<evidence type="ECO:0000313" key="17">
    <source>
        <dbReference type="Proteomes" id="UP000515800"/>
    </source>
</evidence>
<dbReference type="InterPro" id="IPR023170">
    <property type="entry name" value="HhH_base_excis_C"/>
</dbReference>
<dbReference type="Pfam" id="PF00730">
    <property type="entry name" value="HhH-GPD"/>
    <property type="match status" value="1"/>
</dbReference>
<dbReference type="PANTHER" id="PTHR42944">
    <property type="entry name" value="ADENINE DNA GLYCOSYLASE"/>
    <property type="match status" value="1"/>
</dbReference>
<dbReference type="Pfam" id="PF14815">
    <property type="entry name" value="NUDIX_4"/>
    <property type="match status" value="1"/>
</dbReference>
<dbReference type="InterPro" id="IPR015797">
    <property type="entry name" value="NUDIX_hydrolase-like_dom_sf"/>
</dbReference>
<dbReference type="GO" id="GO:0000701">
    <property type="term" value="F:purine-specific mismatch base pair DNA N-glycosylase activity"/>
    <property type="evidence" value="ECO:0007669"/>
    <property type="project" value="UniProtKB-EC"/>
</dbReference>
<dbReference type="InterPro" id="IPR011257">
    <property type="entry name" value="DNA_glycosylase"/>
</dbReference>
<dbReference type="EC" id="3.2.2.31" evidence="4 14"/>
<keyword evidence="12" id="KW-0234">DNA repair</keyword>
<dbReference type="GO" id="GO:0035485">
    <property type="term" value="F:adenine/guanine mispair binding"/>
    <property type="evidence" value="ECO:0007669"/>
    <property type="project" value="TreeGrafter"/>
</dbReference>
<evidence type="ECO:0000256" key="8">
    <source>
        <dbReference type="ARBA" id="ARBA00022763"/>
    </source>
</evidence>
<keyword evidence="8 14" id="KW-0227">DNA damage</keyword>
<evidence type="ECO:0000256" key="9">
    <source>
        <dbReference type="ARBA" id="ARBA00022801"/>
    </source>
</evidence>
<dbReference type="GO" id="GO:0032357">
    <property type="term" value="F:oxidized purine DNA binding"/>
    <property type="evidence" value="ECO:0007669"/>
    <property type="project" value="TreeGrafter"/>
</dbReference>
<evidence type="ECO:0000256" key="5">
    <source>
        <dbReference type="ARBA" id="ARBA00022023"/>
    </source>
</evidence>
<dbReference type="InterPro" id="IPR029119">
    <property type="entry name" value="MutY_C"/>
</dbReference>
<dbReference type="AlphaFoldDB" id="A0A7G9T3K5"/>
<evidence type="ECO:0000256" key="10">
    <source>
        <dbReference type="ARBA" id="ARBA00023004"/>
    </source>
</evidence>
<dbReference type="GO" id="GO:0034039">
    <property type="term" value="F:8-oxo-7,8-dihydroguanine DNA N-glycosylase activity"/>
    <property type="evidence" value="ECO:0007669"/>
    <property type="project" value="TreeGrafter"/>
</dbReference>
<comment type="catalytic activity">
    <reaction evidence="1 14">
        <text>Hydrolyzes free adenine bases from 7,8-dihydro-8-oxoguanine:adenine mismatched double-stranded DNA, leaving an apurinic site.</text>
        <dbReference type="EC" id="3.2.2.31"/>
    </reaction>
</comment>
<dbReference type="KEGG" id="wdi:H9L19_04435"/>
<sequence>MEHWDQATIEAFRATLLTWYDQAGRKHLPWRQDQAPYRVMVSEIMLQQTQVETVIPYFNRFMAALPTVEALANAPEAQVLKLWEGLGYYSRARNLQKAAKYVVEQLDNQWPRTSATLQALPGIGPYTAAAISSISFGEVVPAIDGNQYRVFSRLLKIDADIAQAKSRQIFYDAIAPIVDPKRPGDFNQAIMDLGTSYMTAKNPDTINSPVRQFNAAYRDHVEANYPVKTPKAKPVKQLFVAEVIENEGRLLMAKRPATGLLADFWTFPLQEISTIEAIAGEQLTIKPVVHVFTHRRWEIWLVRRQQRGLQANEKMMSRDELQALSLPKVQHKLMDVLDSLDLDAN</sequence>
<dbReference type="InterPro" id="IPR005760">
    <property type="entry name" value="A/G_AdeGlyc_MutY"/>
</dbReference>
<dbReference type="GO" id="GO:0006284">
    <property type="term" value="P:base-excision repair"/>
    <property type="evidence" value="ECO:0007669"/>
    <property type="project" value="UniProtKB-UniRule"/>
</dbReference>
<accession>A0A7G9T3K5</accession>
<dbReference type="CDD" id="cd03431">
    <property type="entry name" value="NUDIX_DNA_Glycosylase_C-MutY"/>
    <property type="match status" value="1"/>
</dbReference>
<reference evidence="16 17" key="1">
    <citation type="submission" date="2020-08" db="EMBL/GenBank/DDBJ databases">
        <title>Genome sequence of Weissella diestrammenae KACC 16890T.</title>
        <authorList>
            <person name="Hyun D.-W."/>
            <person name="Bae J.-W."/>
        </authorList>
    </citation>
    <scope>NUCLEOTIDE SEQUENCE [LARGE SCALE GENOMIC DNA]</scope>
    <source>
        <strain evidence="16 17">KACC 16890</strain>
    </source>
</reference>
<evidence type="ECO:0000256" key="12">
    <source>
        <dbReference type="ARBA" id="ARBA00023204"/>
    </source>
</evidence>
<organism evidence="16 17">
    <name type="scientific">Weissella diestrammenae</name>
    <dbReference type="NCBI Taxonomy" id="1162633"/>
    <lineage>
        <taxon>Bacteria</taxon>
        <taxon>Bacillati</taxon>
        <taxon>Bacillota</taxon>
        <taxon>Bacilli</taxon>
        <taxon>Lactobacillales</taxon>
        <taxon>Lactobacillaceae</taxon>
        <taxon>Weissella</taxon>
    </lineage>
</organism>
<dbReference type="EMBL" id="CP060724">
    <property type="protein sequence ID" value="QNN74680.1"/>
    <property type="molecule type" value="Genomic_DNA"/>
</dbReference>
<dbReference type="FunFam" id="1.10.340.30:FF:000002">
    <property type="entry name" value="Adenine DNA glycosylase"/>
    <property type="match status" value="1"/>
</dbReference>
<proteinExistence type="inferred from homology"/>
<comment type="function">
    <text evidence="2">Adenine glycosylase active on G-A mispairs. MutY also corrects error-prone DNA synthesis past GO lesions which are due to the oxidatively damaged form of guanine: 7,8-dihydro-8-oxoguanine (8-oxo-dGTP).</text>
</comment>
<dbReference type="SUPFAM" id="SSF48150">
    <property type="entry name" value="DNA-glycosylase"/>
    <property type="match status" value="1"/>
</dbReference>
<keyword evidence="10 14" id="KW-0408">Iron</keyword>
<name>A0A7G9T3K5_9LACO</name>
<evidence type="ECO:0000256" key="7">
    <source>
        <dbReference type="ARBA" id="ARBA00022723"/>
    </source>
</evidence>
<dbReference type="CDD" id="cd00056">
    <property type="entry name" value="ENDO3c"/>
    <property type="match status" value="1"/>
</dbReference>
<evidence type="ECO:0000256" key="14">
    <source>
        <dbReference type="RuleBase" id="RU365096"/>
    </source>
</evidence>
<keyword evidence="13 14" id="KW-0326">Glycosidase</keyword>
<dbReference type="Gene3D" id="1.10.340.30">
    <property type="entry name" value="Hypothetical protein, domain 2"/>
    <property type="match status" value="1"/>
</dbReference>
<dbReference type="InterPro" id="IPR044298">
    <property type="entry name" value="MIG/MutY"/>
</dbReference>
<protein>
    <recommendedName>
        <fullName evidence="5 14">Adenine DNA glycosylase</fullName>
        <ecNumber evidence="4 14">3.2.2.31</ecNumber>
    </recommendedName>
</protein>
<dbReference type="Gene3D" id="3.90.79.10">
    <property type="entry name" value="Nucleoside Triphosphate Pyrophosphohydrolase"/>
    <property type="match status" value="1"/>
</dbReference>
<dbReference type="InterPro" id="IPR003265">
    <property type="entry name" value="HhH-GPD_domain"/>
</dbReference>
<evidence type="ECO:0000256" key="11">
    <source>
        <dbReference type="ARBA" id="ARBA00023014"/>
    </source>
</evidence>
<evidence type="ECO:0000256" key="2">
    <source>
        <dbReference type="ARBA" id="ARBA00002933"/>
    </source>
</evidence>
<dbReference type="RefSeq" id="WP_187528515.1">
    <property type="nucleotide sequence ID" value="NZ_CP060724.1"/>
</dbReference>
<evidence type="ECO:0000256" key="13">
    <source>
        <dbReference type="ARBA" id="ARBA00023295"/>
    </source>
</evidence>
<dbReference type="Gene3D" id="1.10.1670.10">
    <property type="entry name" value="Helix-hairpin-Helix base-excision DNA repair enzymes (C-terminal)"/>
    <property type="match status" value="1"/>
</dbReference>
<comment type="cofactor">
    <cofactor evidence="14">
        <name>[4Fe-4S] cluster</name>
        <dbReference type="ChEBI" id="CHEBI:49883"/>
    </cofactor>
    <text evidence="14">Binds 1 [4Fe-4S] cluster.</text>
</comment>